<dbReference type="Pfam" id="PF04824">
    <property type="entry name" value="Rad21_Rec8"/>
    <property type="match status" value="1"/>
</dbReference>
<dbReference type="GO" id="GO:0005634">
    <property type="term" value="C:nucleus"/>
    <property type="evidence" value="ECO:0007669"/>
    <property type="project" value="UniProtKB-SubCell"/>
</dbReference>
<evidence type="ECO:0000313" key="8">
    <source>
        <dbReference type="EMBL" id="EGW33688.1"/>
    </source>
</evidence>
<dbReference type="InterPro" id="IPR039781">
    <property type="entry name" value="Rad21/Rec8-like"/>
</dbReference>
<accession>G3AIB9</accession>
<dbReference type="RefSeq" id="XP_007373272.1">
    <property type="nucleotide sequence ID" value="XM_007373210.1"/>
</dbReference>
<evidence type="ECO:0008006" key="10">
    <source>
        <dbReference type="Google" id="ProtNLM"/>
    </source>
</evidence>
<dbReference type="Gene3D" id="1.10.10.580">
    <property type="entry name" value="Structural maintenance of chromosome 1. Chain E"/>
    <property type="match status" value="1"/>
</dbReference>
<proteinExistence type="inferred from homology"/>
<feature type="domain" description="Rad21/Rec8-like protein N-terminal" evidence="7">
    <location>
        <begin position="3"/>
        <end position="101"/>
    </location>
</feature>
<dbReference type="KEGG" id="spaa:SPAPADRAFT_59058"/>
<dbReference type="EMBL" id="GL996500">
    <property type="protein sequence ID" value="EGW33688.1"/>
    <property type="molecule type" value="Genomic_DNA"/>
</dbReference>
<keyword evidence="4" id="KW-0175">Coiled coil</keyword>
<feature type="region of interest" description="Disordered" evidence="5">
    <location>
        <begin position="229"/>
        <end position="248"/>
    </location>
</feature>
<keyword evidence="9" id="KW-1185">Reference proteome</keyword>
<evidence type="ECO:0000256" key="4">
    <source>
        <dbReference type="SAM" id="Coils"/>
    </source>
</evidence>
<feature type="compositionally biased region" description="Low complexity" evidence="5">
    <location>
        <begin position="233"/>
        <end position="245"/>
    </location>
</feature>
<dbReference type="InParanoid" id="G3AIB9"/>
<dbReference type="SUPFAM" id="SSF46785">
    <property type="entry name" value="Winged helix' DNA-binding domain"/>
    <property type="match status" value="1"/>
</dbReference>
<keyword evidence="3" id="KW-0539">Nucleus</keyword>
<dbReference type="HOGENOM" id="CLU_489354_0_0_1"/>
<protein>
    <recommendedName>
        <fullName evidence="10">Rad21/Rec8-like protein N-terminal domain-containing protein</fullName>
    </recommendedName>
</protein>
<dbReference type="GO" id="GO:0030892">
    <property type="term" value="C:mitotic cohesin complex"/>
    <property type="evidence" value="ECO:0007669"/>
    <property type="project" value="TreeGrafter"/>
</dbReference>
<name>G3AIB9_SPAPN</name>
<evidence type="ECO:0000259" key="7">
    <source>
        <dbReference type="Pfam" id="PF04825"/>
    </source>
</evidence>
<dbReference type="GO" id="GO:0007064">
    <property type="term" value="P:mitotic sister chromatid cohesion"/>
    <property type="evidence" value="ECO:0007669"/>
    <property type="project" value="TreeGrafter"/>
</dbReference>
<dbReference type="GO" id="GO:1990414">
    <property type="term" value="P:replication-born double-strand break repair via sister chromatid exchange"/>
    <property type="evidence" value="ECO:0007669"/>
    <property type="project" value="TreeGrafter"/>
</dbReference>
<dbReference type="InterPro" id="IPR006909">
    <property type="entry name" value="Rad21/Rec8_C_eu"/>
</dbReference>
<evidence type="ECO:0000259" key="6">
    <source>
        <dbReference type="Pfam" id="PF04824"/>
    </source>
</evidence>
<dbReference type="FunCoup" id="G3AIB9">
    <property type="interactions" value="195"/>
</dbReference>
<dbReference type="GO" id="GO:0003682">
    <property type="term" value="F:chromatin binding"/>
    <property type="evidence" value="ECO:0007669"/>
    <property type="project" value="TreeGrafter"/>
</dbReference>
<comment type="similarity">
    <text evidence="2">Belongs to the rad21 family.</text>
</comment>
<comment type="subcellular location">
    <subcellularLocation>
        <location evidence="1">Nucleus</location>
    </subcellularLocation>
</comment>
<evidence type="ECO:0000256" key="5">
    <source>
        <dbReference type="SAM" id="MobiDB-lite"/>
    </source>
</evidence>
<dbReference type="eggNOG" id="KOG1213">
    <property type="taxonomic scope" value="Eukaryota"/>
</dbReference>
<reference evidence="8 9" key="1">
    <citation type="journal article" date="2011" name="Proc. Natl. Acad. Sci. U.S.A.">
        <title>Comparative genomics of xylose-fermenting fungi for enhanced biofuel production.</title>
        <authorList>
            <person name="Wohlbach D.J."/>
            <person name="Kuo A."/>
            <person name="Sato T.K."/>
            <person name="Potts K.M."/>
            <person name="Salamov A.A."/>
            <person name="LaButti K.M."/>
            <person name="Sun H."/>
            <person name="Clum A."/>
            <person name="Pangilinan J.L."/>
            <person name="Lindquist E.A."/>
            <person name="Lucas S."/>
            <person name="Lapidus A."/>
            <person name="Jin M."/>
            <person name="Gunawan C."/>
            <person name="Balan V."/>
            <person name="Dale B.E."/>
            <person name="Jeffries T.W."/>
            <person name="Zinkel R."/>
            <person name="Barry K.W."/>
            <person name="Grigoriev I.V."/>
            <person name="Gasch A.P."/>
        </authorList>
    </citation>
    <scope>NUCLEOTIDE SEQUENCE [LARGE SCALE GENOMIC DNA]</scope>
    <source>
        <strain evidence="9">NRRL Y-27907 / 11-Y1</strain>
    </source>
</reference>
<dbReference type="InterPro" id="IPR036390">
    <property type="entry name" value="WH_DNA-bd_sf"/>
</dbReference>
<dbReference type="Proteomes" id="UP000000709">
    <property type="component" value="Unassembled WGS sequence"/>
</dbReference>
<dbReference type="InterPro" id="IPR006910">
    <property type="entry name" value="Rad21_Rec8_N"/>
</dbReference>
<dbReference type="OMA" id="IWLASNM"/>
<feature type="domain" description="Rad21/Rec8-like protein C-terminal eukaryotic" evidence="6">
    <location>
        <begin position="436"/>
        <end position="471"/>
    </location>
</feature>
<dbReference type="OrthoDB" id="10071381at2759"/>
<evidence type="ECO:0000256" key="1">
    <source>
        <dbReference type="ARBA" id="ARBA00004123"/>
    </source>
</evidence>
<dbReference type="STRING" id="619300.G3AIB9"/>
<dbReference type="AlphaFoldDB" id="G3AIB9"/>
<dbReference type="InterPro" id="IPR023093">
    <property type="entry name" value="ScpA-like_C"/>
</dbReference>
<dbReference type="PANTHER" id="PTHR12585:SF69">
    <property type="entry name" value="FI11703P"/>
    <property type="match status" value="1"/>
</dbReference>
<gene>
    <name evidence="8" type="ORF">SPAPADRAFT_59058</name>
</gene>
<organism evidence="9">
    <name type="scientific">Spathaspora passalidarum (strain NRRL Y-27907 / 11-Y1)</name>
    <dbReference type="NCBI Taxonomy" id="619300"/>
    <lineage>
        <taxon>Eukaryota</taxon>
        <taxon>Fungi</taxon>
        <taxon>Dikarya</taxon>
        <taxon>Ascomycota</taxon>
        <taxon>Saccharomycotina</taxon>
        <taxon>Pichiomycetes</taxon>
        <taxon>Debaryomycetaceae</taxon>
        <taxon>Spathaspora</taxon>
    </lineage>
</organism>
<dbReference type="Pfam" id="PF04825">
    <property type="entry name" value="Rad21_Rec8_N"/>
    <property type="match status" value="1"/>
</dbReference>
<feature type="coiled-coil region" evidence="4">
    <location>
        <begin position="319"/>
        <end position="353"/>
    </location>
</feature>
<evidence type="ECO:0000256" key="3">
    <source>
        <dbReference type="ARBA" id="ARBA00023242"/>
    </source>
</evidence>
<evidence type="ECO:0000256" key="2">
    <source>
        <dbReference type="ARBA" id="ARBA00009870"/>
    </source>
</evidence>
<dbReference type="GeneID" id="18872747"/>
<sequence>MLATTLTSKDGPLSHIWLAANYDRKLTKTQFLNTDIAQSTQLINREQTITLRASGQLLLGIVKIYSRKTKYLLDDANDILYKLKSSFKIAKNDTVNVPVQNTMINLQTVTLPDQVGRFGLLYQDELNLDDDEEVNIGGLFSQQQQQQQNTMEYDQSVEFPRYEEEMEMRDDDEFDFDLDVGMDDSVEIGRNVSMADDDREMSVLDVGSKDIFELDLGVPLQLNLEEVNEEPVPETTAVTPTPAAPRVRRSGITDEGMVTNKRKLVIDSEDELSGISIQTLRNNQQALLGGYITVNLTQQEKLRLVHELSMPVCNKRRKILSLDEELQARCAEIARLEEEVAEEEEQAQDDFTVRDETLDFDLSLPDFDEPENIVEPEIVEELPEEFVVSGNSTVQIAEELRDLTQTDDSIAFTKLVDNDLTMKEQPLGAANNKVNQKRQATRCFFELLVLATSDCIELDQENSDILIRPRDRLYSQFL</sequence>
<dbReference type="PANTHER" id="PTHR12585">
    <property type="entry name" value="SCC1 / RAD21 FAMILY MEMBER"/>
    <property type="match status" value="1"/>
</dbReference>
<evidence type="ECO:0000313" key="9">
    <source>
        <dbReference type="Proteomes" id="UP000000709"/>
    </source>
</evidence>